<dbReference type="Gene3D" id="1.10.10.10">
    <property type="entry name" value="Winged helix-like DNA-binding domain superfamily/Winged helix DNA-binding domain"/>
    <property type="match status" value="1"/>
</dbReference>
<dbReference type="InterPro" id="IPR000835">
    <property type="entry name" value="HTH_MarR-typ"/>
</dbReference>
<dbReference type="PROSITE" id="PS50995">
    <property type="entry name" value="HTH_MARR_2"/>
    <property type="match status" value="1"/>
</dbReference>
<comment type="caution">
    <text evidence="2">The sequence shown here is derived from an EMBL/GenBank/DDBJ whole genome shotgun (WGS) entry which is preliminary data.</text>
</comment>
<dbReference type="PANTHER" id="PTHR33164:SF89">
    <property type="entry name" value="MARR FAMILY REGULATORY PROTEIN"/>
    <property type="match status" value="1"/>
</dbReference>
<organism evidence="2 3">
    <name type="scientific">Nocardia vermiculata</name>
    <dbReference type="NCBI Taxonomy" id="257274"/>
    <lineage>
        <taxon>Bacteria</taxon>
        <taxon>Bacillati</taxon>
        <taxon>Actinomycetota</taxon>
        <taxon>Actinomycetes</taxon>
        <taxon>Mycobacteriales</taxon>
        <taxon>Nocardiaceae</taxon>
        <taxon>Nocardia</taxon>
    </lineage>
</organism>
<dbReference type="RefSeq" id="WP_067879069.1">
    <property type="nucleotide sequence ID" value="NZ_JAAXOP010000004.1"/>
</dbReference>
<dbReference type="SUPFAM" id="SSF46785">
    <property type="entry name" value="Winged helix' DNA-binding domain"/>
    <property type="match status" value="1"/>
</dbReference>
<dbReference type="SMART" id="SM00347">
    <property type="entry name" value="HTH_MARR"/>
    <property type="match status" value="1"/>
</dbReference>
<dbReference type="GO" id="GO:0003700">
    <property type="term" value="F:DNA-binding transcription factor activity"/>
    <property type="evidence" value="ECO:0007669"/>
    <property type="project" value="InterPro"/>
</dbReference>
<sequence>MTDNPKQPGRRDSFPRAAFLLSQVGAFAATRFAQRLEPLGLQPSDIGILRLIGAEANLSQQALAEKLGVVPSRVVVLIDALEKKGVVARERSARDRRTYELHLTDEGRAAMGEMRTIGSAHEAEMTAALTPAEHDELGRLLGKIAAGHGLTPDVHPGYKTLSK</sequence>
<dbReference type="Pfam" id="PF12802">
    <property type="entry name" value="MarR_2"/>
    <property type="match status" value="1"/>
</dbReference>
<name>A0A846XZ87_9NOCA</name>
<evidence type="ECO:0000259" key="1">
    <source>
        <dbReference type="PROSITE" id="PS50995"/>
    </source>
</evidence>
<keyword evidence="3" id="KW-1185">Reference proteome</keyword>
<dbReference type="InterPro" id="IPR039422">
    <property type="entry name" value="MarR/SlyA-like"/>
</dbReference>
<reference evidence="2 3" key="1">
    <citation type="submission" date="2020-04" db="EMBL/GenBank/DDBJ databases">
        <title>MicrobeNet Type strains.</title>
        <authorList>
            <person name="Nicholson A.C."/>
        </authorList>
    </citation>
    <scope>NUCLEOTIDE SEQUENCE [LARGE SCALE GENOMIC DNA]</scope>
    <source>
        <strain evidence="2 3">JCM 12354</strain>
    </source>
</reference>
<evidence type="ECO:0000313" key="2">
    <source>
        <dbReference type="EMBL" id="NKY50358.1"/>
    </source>
</evidence>
<dbReference type="AlphaFoldDB" id="A0A846XZ87"/>
<dbReference type="GO" id="GO:0006950">
    <property type="term" value="P:response to stress"/>
    <property type="evidence" value="ECO:0007669"/>
    <property type="project" value="TreeGrafter"/>
</dbReference>
<dbReference type="EMBL" id="JAAXOP010000004">
    <property type="protein sequence ID" value="NKY50358.1"/>
    <property type="molecule type" value="Genomic_DNA"/>
</dbReference>
<dbReference type="PRINTS" id="PR00598">
    <property type="entry name" value="HTHMARR"/>
</dbReference>
<protein>
    <submittedName>
        <fullName evidence="2">MarR family transcriptional regulator</fullName>
    </submittedName>
</protein>
<accession>A0A846XZ87</accession>
<gene>
    <name evidence="2" type="ORF">HGA08_09065</name>
</gene>
<dbReference type="InterPro" id="IPR036390">
    <property type="entry name" value="WH_DNA-bd_sf"/>
</dbReference>
<feature type="domain" description="HTH marR-type" evidence="1">
    <location>
        <begin position="14"/>
        <end position="146"/>
    </location>
</feature>
<dbReference type="PANTHER" id="PTHR33164">
    <property type="entry name" value="TRANSCRIPTIONAL REGULATOR, MARR FAMILY"/>
    <property type="match status" value="1"/>
</dbReference>
<dbReference type="Proteomes" id="UP000565711">
    <property type="component" value="Unassembled WGS sequence"/>
</dbReference>
<proteinExistence type="predicted"/>
<evidence type="ECO:0000313" key="3">
    <source>
        <dbReference type="Proteomes" id="UP000565711"/>
    </source>
</evidence>
<dbReference type="InterPro" id="IPR036388">
    <property type="entry name" value="WH-like_DNA-bd_sf"/>
</dbReference>